<dbReference type="RefSeq" id="WP_033521265.1">
    <property type="nucleotide sequence ID" value="NZ_JDUS01000006.1"/>
</dbReference>
<proteinExistence type="predicted"/>
<dbReference type="STRING" id="1437606.BBOH_1059"/>
<evidence type="ECO:0000256" key="1">
    <source>
        <dbReference type="SAM" id="Phobius"/>
    </source>
</evidence>
<evidence type="ECO:0000313" key="2">
    <source>
        <dbReference type="EMBL" id="KFI45530.1"/>
    </source>
</evidence>
<keyword evidence="1" id="KW-0812">Transmembrane</keyword>
<dbReference type="AlphaFoldDB" id="A0A086ZG80"/>
<feature type="transmembrane region" description="Helical" evidence="1">
    <location>
        <begin position="45"/>
        <end position="65"/>
    </location>
</feature>
<sequence>MGRIADGPDEVEGRRVLFGPCDVVLGLDEFKQVCHAEGDGFARKIGMYGVWTALIYVPMIVFYCIDLFRGKESWSVFPAMMVLLFIECGFAWLAVCPPLPLKLSPRPFFISQGSRLARREEVNPCGLEVTVTVSVCRFGAQEVTADGGMVRIPFALMRRPVFTDGFMVLLFRDWKRTSYWWNSVFEADAAFRKDWNGLCVPVPLSVVGDRRAASRRVRALIRQDRRRWRRVRRVQRWWSDGPRSWDEVRRLAGPLGGWMSEMWDVREACDAAWESGSVREGRERVVPVRALHPWLQAFAGWLAGVLVRFRARARGGDRGPKRPGV</sequence>
<dbReference type="Proteomes" id="UP000029096">
    <property type="component" value="Unassembled WGS sequence"/>
</dbReference>
<reference evidence="2 3" key="1">
    <citation type="submission" date="2014-03" db="EMBL/GenBank/DDBJ databases">
        <title>Genomics of Bifidobacteria.</title>
        <authorList>
            <person name="Ventura M."/>
            <person name="Milani C."/>
            <person name="Lugli G.A."/>
        </authorList>
    </citation>
    <scope>NUCLEOTIDE SEQUENCE [LARGE SCALE GENOMIC DNA]</scope>
    <source>
        <strain evidence="2 3">DSM 22767</strain>
    </source>
</reference>
<dbReference type="EMBL" id="JGYP01000002">
    <property type="protein sequence ID" value="KFI45530.1"/>
    <property type="molecule type" value="Genomic_DNA"/>
</dbReference>
<accession>A0A086ZG80</accession>
<organism evidence="2 3">
    <name type="scientific">Bifidobacterium bohemicum DSM 22767</name>
    <dbReference type="NCBI Taxonomy" id="1437606"/>
    <lineage>
        <taxon>Bacteria</taxon>
        <taxon>Bacillati</taxon>
        <taxon>Actinomycetota</taxon>
        <taxon>Actinomycetes</taxon>
        <taxon>Bifidobacteriales</taxon>
        <taxon>Bifidobacteriaceae</taxon>
        <taxon>Bifidobacterium</taxon>
    </lineage>
</organism>
<comment type="caution">
    <text evidence="2">The sequence shown here is derived from an EMBL/GenBank/DDBJ whole genome shotgun (WGS) entry which is preliminary data.</text>
</comment>
<protein>
    <submittedName>
        <fullName evidence="2">Uncharacterized protein</fullName>
    </submittedName>
</protein>
<name>A0A086ZG80_9BIFI</name>
<keyword evidence="1" id="KW-0472">Membrane</keyword>
<evidence type="ECO:0000313" key="3">
    <source>
        <dbReference type="Proteomes" id="UP000029096"/>
    </source>
</evidence>
<keyword evidence="3" id="KW-1185">Reference proteome</keyword>
<gene>
    <name evidence="2" type="ORF">BBOH_1059</name>
</gene>
<keyword evidence="1" id="KW-1133">Transmembrane helix</keyword>
<feature type="transmembrane region" description="Helical" evidence="1">
    <location>
        <begin position="77"/>
        <end position="95"/>
    </location>
</feature>